<accession>A2CBF5</accession>
<evidence type="ECO:0000256" key="4">
    <source>
        <dbReference type="ARBA" id="ARBA00023317"/>
    </source>
</evidence>
<organism evidence="5 6">
    <name type="scientific">Prochlorococcus marinus (strain MIT 9303)</name>
    <dbReference type="NCBI Taxonomy" id="59922"/>
    <lineage>
        <taxon>Bacteria</taxon>
        <taxon>Bacillati</taxon>
        <taxon>Cyanobacteriota</taxon>
        <taxon>Cyanophyceae</taxon>
        <taxon>Synechococcales</taxon>
        <taxon>Prochlorococcaceae</taxon>
        <taxon>Prochlorococcus</taxon>
    </lineage>
</organism>
<dbReference type="HOGENOM" id="CLU_043148_1_1_3"/>
<protein>
    <recommendedName>
        <fullName evidence="7">Phosphatidylserine decarboxylase</fullName>
    </recommendedName>
</protein>
<evidence type="ECO:0000256" key="1">
    <source>
        <dbReference type="ARBA" id="ARBA00022793"/>
    </source>
</evidence>
<evidence type="ECO:0000313" key="6">
    <source>
        <dbReference type="Proteomes" id="UP000002274"/>
    </source>
</evidence>
<gene>
    <name evidence="5" type="ordered locus">P9303_20791</name>
</gene>
<keyword evidence="2" id="KW-0865">Zymogen</keyword>
<dbReference type="GO" id="GO:0004609">
    <property type="term" value="F:phosphatidylserine decarboxylase activity"/>
    <property type="evidence" value="ECO:0007669"/>
    <property type="project" value="InterPro"/>
</dbReference>
<dbReference type="GO" id="GO:0008654">
    <property type="term" value="P:phospholipid biosynthetic process"/>
    <property type="evidence" value="ECO:0007669"/>
    <property type="project" value="InterPro"/>
</dbReference>
<dbReference type="KEGG" id="pmf:P9303_20791"/>
<dbReference type="Proteomes" id="UP000002274">
    <property type="component" value="Chromosome"/>
</dbReference>
<name>A2CBF5_PROM3</name>
<proteinExistence type="predicted"/>
<dbReference type="PANTHER" id="PTHR10067">
    <property type="entry name" value="PHOSPHATIDYLSERINE DECARBOXYLASE"/>
    <property type="match status" value="1"/>
</dbReference>
<dbReference type="AlphaFoldDB" id="A2CBF5"/>
<dbReference type="STRING" id="59922.P9303_20791"/>
<keyword evidence="4" id="KW-0670">Pyruvate</keyword>
<dbReference type="Pfam" id="PF02666">
    <property type="entry name" value="PS_Dcarbxylase"/>
    <property type="match status" value="1"/>
</dbReference>
<evidence type="ECO:0000256" key="2">
    <source>
        <dbReference type="ARBA" id="ARBA00023145"/>
    </source>
</evidence>
<sequence length="397" mass="45354">MCERVNDGELYVQLTIQYYLPRVDYRLRFEYIYWIMSCSMNEVDFLPAKNSQGDIWHPVVERLAVMLSASSELKLELVKAIEKTRRFKKPSLQNYCELVHKMQTMVPHPKDWLPLNLEFYYVIACSEQGFLRQSENFMEWVRYYVGTIGLWMNDSASTSGLHNYLNDPDYCIQDFVEPPGGWQTFNQFFSRQIRPGARPITSINNDSIIVSSADSQFCGFYEIQSNSTVIAKGMQWNIHELLDDSQYCNEFVGGVYCHSFLSPTNYHRFHTPVRGRLLEMRTIFGAVNMEVYCMPNGQLSVSRSEIGYQFNQERGIAIVDSPIGLVAVIPIGMGVVSSVTFSAKPNSTLEKGSELGFFSFGGSDVVLLFQNKSHITWNVAVDDVKRQGEQIATSAFS</sequence>
<dbReference type="PANTHER" id="PTHR10067:SF13">
    <property type="entry name" value="PHOSPHATIDYLSERINE DECARBOXYLASE"/>
    <property type="match status" value="1"/>
</dbReference>
<keyword evidence="1" id="KW-0210">Decarboxylase</keyword>
<dbReference type="EMBL" id="CP000554">
    <property type="protein sequence ID" value="ABM78815.1"/>
    <property type="molecule type" value="Genomic_DNA"/>
</dbReference>
<evidence type="ECO:0008006" key="7">
    <source>
        <dbReference type="Google" id="ProtNLM"/>
    </source>
</evidence>
<keyword evidence="3" id="KW-0456">Lyase</keyword>
<evidence type="ECO:0000256" key="3">
    <source>
        <dbReference type="ARBA" id="ARBA00023239"/>
    </source>
</evidence>
<evidence type="ECO:0000313" key="5">
    <source>
        <dbReference type="EMBL" id="ABM78815.1"/>
    </source>
</evidence>
<reference evidence="5 6" key="1">
    <citation type="journal article" date="2007" name="PLoS Genet.">
        <title>Patterns and implications of gene gain and loss in the evolution of Prochlorococcus.</title>
        <authorList>
            <person name="Kettler G.C."/>
            <person name="Martiny A.C."/>
            <person name="Huang K."/>
            <person name="Zucker J."/>
            <person name="Coleman M.L."/>
            <person name="Rodrigue S."/>
            <person name="Chen F."/>
            <person name="Lapidus A."/>
            <person name="Ferriera S."/>
            <person name="Johnson J."/>
            <person name="Steglich C."/>
            <person name="Church G.M."/>
            <person name="Richardson P."/>
            <person name="Chisholm S.W."/>
        </authorList>
    </citation>
    <scope>NUCLEOTIDE SEQUENCE [LARGE SCALE GENOMIC DNA]</scope>
    <source>
        <strain evidence="5 6">MIT 9303</strain>
    </source>
</reference>
<dbReference type="InterPro" id="IPR003817">
    <property type="entry name" value="PS_Dcarbxylase"/>
</dbReference>